<dbReference type="InterPro" id="IPR003245">
    <property type="entry name" value="Phytocyanin_dom"/>
</dbReference>
<proteinExistence type="predicted"/>
<dbReference type="STRING" id="40148.A0A0D9ZKR3"/>
<dbReference type="EnsemblPlants" id="OGLUM04G12220.1">
    <property type="protein sequence ID" value="OGLUM04G12220.1"/>
    <property type="gene ID" value="OGLUM04G12220"/>
</dbReference>
<dbReference type="CDD" id="cd11013">
    <property type="entry name" value="Plantacyanin"/>
    <property type="match status" value="1"/>
</dbReference>
<name>A0A0D9ZKR3_9ORYZ</name>
<evidence type="ECO:0000313" key="4">
    <source>
        <dbReference type="Proteomes" id="UP000026961"/>
    </source>
</evidence>
<evidence type="ECO:0000259" key="2">
    <source>
        <dbReference type="PROSITE" id="PS51485"/>
    </source>
</evidence>
<sequence>MALARGGRGGDKAICSVHLGLLLLLVILALQCGVEPAAARREWPVGDGAGWSPGVVGWPNYKPFKAGDVLVFSYDASAHNVVVVGDVDYALCRAPANATAYGSGDDRVALPPGVTFFVSGFPGDCDKGMMKIAVTAR</sequence>
<dbReference type="Proteomes" id="UP000026961">
    <property type="component" value="Chromosome 4"/>
</dbReference>
<dbReference type="SMR" id="A0A0D9ZKR3"/>
<feature type="domain" description="Phytocyanin" evidence="2">
    <location>
        <begin position="41"/>
        <end position="137"/>
    </location>
</feature>
<dbReference type="FunFam" id="2.60.40.420:FF:000111">
    <property type="entry name" value="OSJNBa0028I23.23 protein"/>
    <property type="match status" value="1"/>
</dbReference>
<dbReference type="Gramene" id="OGLUM04G12220.1">
    <property type="protein sequence ID" value="OGLUM04G12220.1"/>
    <property type="gene ID" value="OGLUM04G12220"/>
</dbReference>
<dbReference type="PANTHER" id="PTHR33021">
    <property type="entry name" value="BLUE COPPER PROTEIN"/>
    <property type="match status" value="1"/>
</dbReference>
<dbReference type="Gene3D" id="2.60.40.420">
    <property type="entry name" value="Cupredoxins - blue copper proteins"/>
    <property type="match status" value="1"/>
</dbReference>
<feature type="chain" id="PRO_5002352707" description="Phytocyanin domain-containing protein" evidence="1">
    <location>
        <begin position="40"/>
        <end position="137"/>
    </location>
</feature>
<organism evidence="3">
    <name type="scientific">Oryza glumipatula</name>
    <dbReference type="NCBI Taxonomy" id="40148"/>
    <lineage>
        <taxon>Eukaryota</taxon>
        <taxon>Viridiplantae</taxon>
        <taxon>Streptophyta</taxon>
        <taxon>Embryophyta</taxon>
        <taxon>Tracheophyta</taxon>
        <taxon>Spermatophyta</taxon>
        <taxon>Magnoliopsida</taxon>
        <taxon>Liliopsida</taxon>
        <taxon>Poales</taxon>
        <taxon>Poaceae</taxon>
        <taxon>BOP clade</taxon>
        <taxon>Oryzoideae</taxon>
        <taxon>Oryzeae</taxon>
        <taxon>Oryzinae</taxon>
        <taxon>Oryza</taxon>
    </lineage>
</organism>
<accession>A0A0D9ZKR3</accession>
<dbReference type="InterPro" id="IPR039391">
    <property type="entry name" value="Phytocyanin-like"/>
</dbReference>
<dbReference type="SUPFAM" id="SSF49503">
    <property type="entry name" value="Cupredoxins"/>
    <property type="match status" value="1"/>
</dbReference>
<dbReference type="AlphaFoldDB" id="A0A0D9ZKR3"/>
<reference evidence="3" key="2">
    <citation type="submission" date="2018-05" db="EMBL/GenBank/DDBJ databases">
        <title>OgluRS3 (Oryza glumaepatula Reference Sequence Version 3).</title>
        <authorList>
            <person name="Zhang J."/>
            <person name="Kudrna D."/>
            <person name="Lee S."/>
            <person name="Talag J."/>
            <person name="Welchert J."/>
            <person name="Wing R.A."/>
        </authorList>
    </citation>
    <scope>NUCLEOTIDE SEQUENCE [LARGE SCALE GENOMIC DNA]</scope>
</reference>
<dbReference type="GO" id="GO:0009055">
    <property type="term" value="F:electron transfer activity"/>
    <property type="evidence" value="ECO:0007669"/>
    <property type="project" value="InterPro"/>
</dbReference>
<keyword evidence="1" id="KW-0732">Signal</keyword>
<reference evidence="3" key="1">
    <citation type="submission" date="2015-04" db="UniProtKB">
        <authorList>
            <consortium name="EnsemblPlants"/>
        </authorList>
    </citation>
    <scope>IDENTIFICATION</scope>
</reference>
<dbReference type="Pfam" id="PF02298">
    <property type="entry name" value="Cu_bind_like"/>
    <property type="match status" value="1"/>
</dbReference>
<dbReference type="InterPro" id="IPR008972">
    <property type="entry name" value="Cupredoxin"/>
</dbReference>
<dbReference type="PANTHER" id="PTHR33021:SF424">
    <property type="entry name" value="BASIC BLUE PROTEIN"/>
    <property type="match status" value="1"/>
</dbReference>
<dbReference type="HOGENOM" id="CLU_058719_4_1_1"/>
<dbReference type="InterPro" id="IPR041844">
    <property type="entry name" value="Plantacyanin"/>
</dbReference>
<dbReference type="PROSITE" id="PS51485">
    <property type="entry name" value="PHYTOCYANIN"/>
    <property type="match status" value="1"/>
</dbReference>
<evidence type="ECO:0000313" key="3">
    <source>
        <dbReference type="EnsemblPlants" id="OGLUM04G12220.1"/>
    </source>
</evidence>
<evidence type="ECO:0000256" key="1">
    <source>
        <dbReference type="SAM" id="SignalP"/>
    </source>
</evidence>
<dbReference type="GO" id="GO:0005886">
    <property type="term" value="C:plasma membrane"/>
    <property type="evidence" value="ECO:0007669"/>
    <property type="project" value="TreeGrafter"/>
</dbReference>
<keyword evidence="4" id="KW-1185">Reference proteome</keyword>
<feature type="signal peptide" evidence="1">
    <location>
        <begin position="1"/>
        <end position="39"/>
    </location>
</feature>
<protein>
    <recommendedName>
        <fullName evidence="2">Phytocyanin domain-containing protein</fullName>
    </recommendedName>
</protein>
<dbReference type="eggNOG" id="ENOG502S11U">
    <property type="taxonomic scope" value="Eukaryota"/>
</dbReference>